<dbReference type="AlphaFoldDB" id="A0A6G1KW39"/>
<dbReference type="OrthoDB" id="426718at2759"/>
<dbReference type="PANTHER" id="PTHR37490:SF2">
    <property type="match status" value="1"/>
</dbReference>
<keyword evidence="1" id="KW-0472">Membrane</keyword>
<evidence type="ECO:0000256" key="1">
    <source>
        <dbReference type="SAM" id="Phobius"/>
    </source>
</evidence>
<evidence type="ECO:0000313" key="3">
    <source>
        <dbReference type="Proteomes" id="UP000799436"/>
    </source>
</evidence>
<gene>
    <name evidence="2" type="ORF">EJ03DRAFT_331826</name>
</gene>
<keyword evidence="3" id="KW-1185">Reference proteome</keyword>
<reference evidence="2" key="1">
    <citation type="journal article" date="2020" name="Stud. Mycol.">
        <title>101 Dothideomycetes genomes: a test case for predicting lifestyles and emergence of pathogens.</title>
        <authorList>
            <person name="Haridas S."/>
            <person name="Albert R."/>
            <person name="Binder M."/>
            <person name="Bloem J."/>
            <person name="Labutti K."/>
            <person name="Salamov A."/>
            <person name="Andreopoulos B."/>
            <person name="Baker S."/>
            <person name="Barry K."/>
            <person name="Bills G."/>
            <person name="Bluhm B."/>
            <person name="Cannon C."/>
            <person name="Castanera R."/>
            <person name="Culley D."/>
            <person name="Daum C."/>
            <person name="Ezra D."/>
            <person name="Gonzalez J."/>
            <person name="Henrissat B."/>
            <person name="Kuo A."/>
            <person name="Liang C."/>
            <person name="Lipzen A."/>
            <person name="Lutzoni F."/>
            <person name="Magnuson J."/>
            <person name="Mondo S."/>
            <person name="Nolan M."/>
            <person name="Ohm R."/>
            <person name="Pangilinan J."/>
            <person name="Park H.-J."/>
            <person name="Ramirez L."/>
            <person name="Alfaro M."/>
            <person name="Sun H."/>
            <person name="Tritt A."/>
            <person name="Yoshinaga Y."/>
            <person name="Zwiers L.-H."/>
            <person name="Turgeon B."/>
            <person name="Goodwin S."/>
            <person name="Spatafora J."/>
            <person name="Crous P."/>
            <person name="Grigoriev I."/>
        </authorList>
    </citation>
    <scope>NUCLEOTIDE SEQUENCE</scope>
    <source>
        <strain evidence="2">CBS 116005</strain>
    </source>
</reference>
<accession>A0A6G1KW39</accession>
<sequence length="311" mass="35686">MAWRRRSFLLAICPLLFIIVLGFMLFDRSSELKSSLAPLQNSIWSLLSIDLGSEPPPDGPPYGALVVAGRGHTTDLSWVRNVRFWKLYNYDVDARPDRHNRFKIPENKGHEAMVYLSFIIESYETLPWASIFIHGHAESWHQEFNMADLINGMRLKALQKEGYISLRCDWYPSCPAEMRPIHRDSAVSGPGVLHKESEAAIAGNWRLIVPGEKLPKIIASPCCAQFAVTRRAIRRRPKSDYERMRQWLLDSLLEDEVSGRVFEKLWAYIFTGDAVHCPPPQRCACEYFGRCEAHKWDKAPNGTGFEVPKWP</sequence>
<dbReference type="Proteomes" id="UP000799436">
    <property type="component" value="Unassembled WGS sequence"/>
</dbReference>
<proteinExistence type="predicted"/>
<protein>
    <submittedName>
        <fullName evidence="2">Uncharacterized protein</fullName>
    </submittedName>
</protein>
<feature type="transmembrane region" description="Helical" evidence="1">
    <location>
        <begin position="7"/>
        <end position="26"/>
    </location>
</feature>
<keyword evidence="1" id="KW-1133">Transmembrane helix</keyword>
<evidence type="ECO:0000313" key="2">
    <source>
        <dbReference type="EMBL" id="KAF2764479.1"/>
    </source>
</evidence>
<keyword evidence="1" id="KW-0812">Transmembrane</keyword>
<dbReference type="Pfam" id="PF11913">
    <property type="entry name" value="DUF3431"/>
    <property type="match status" value="1"/>
</dbReference>
<organism evidence="2 3">
    <name type="scientific">Teratosphaeria nubilosa</name>
    <dbReference type="NCBI Taxonomy" id="161662"/>
    <lineage>
        <taxon>Eukaryota</taxon>
        <taxon>Fungi</taxon>
        <taxon>Dikarya</taxon>
        <taxon>Ascomycota</taxon>
        <taxon>Pezizomycotina</taxon>
        <taxon>Dothideomycetes</taxon>
        <taxon>Dothideomycetidae</taxon>
        <taxon>Mycosphaerellales</taxon>
        <taxon>Teratosphaeriaceae</taxon>
        <taxon>Teratosphaeria</taxon>
    </lineage>
</organism>
<dbReference type="InterPro" id="IPR021838">
    <property type="entry name" value="DUF3431"/>
</dbReference>
<name>A0A6G1KW39_9PEZI</name>
<dbReference type="PANTHER" id="PTHR37490">
    <property type="entry name" value="EXPRESSED PROTEIN"/>
    <property type="match status" value="1"/>
</dbReference>
<dbReference type="EMBL" id="ML995921">
    <property type="protein sequence ID" value="KAF2764479.1"/>
    <property type="molecule type" value="Genomic_DNA"/>
</dbReference>